<dbReference type="InParanoid" id="W2RRG6"/>
<evidence type="ECO:0000313" key="7">
    <source>
        <dbReference type="Proteomes" id="UP000030752"/>
    </source>
</evidence>
<dbReference type="GO" id="GO:0004553">
    <property type="term" value="F:hydrolase activity, hydrolyzing O-glycosyl compounds"/>
    <property type="evidence" value="ECO:0007669"/>
    <property type="project" value="InterPro"/>
</dbReference>
<dbReference type="InterPro" id="IPR000322">
    <property type="entry name" value="Glyco_hydro_31_TIM"/>
</dbReference>
<dbReference type="GeneID" id="19972677"/>
<dbReference type="HOGENOM" id="CLU_005043_1_0_1"/>
<dbReference type="RefSeq" id="XP_008717901.1">
    <property type="nucleotide sequence ID" value="XM_008719679.1"/>
</dbReference>
<dbReference type="EMBL" id="KB822721">
    <property type="protein sequence ID" value="ETN39116.1"/>
    <property type="molecule type" value="Genomic_DNA"/>
</dbReference>
<accession>W2RRG6</accession>
<dbReference type="SUPFAM" id="SSF51011">
    <property type="entry name" value="Glycosyl hydrolase domain"/>
    <property type="match status" value="1"/>
</dbReference>
<evidence type="ECO:0000256" key="1">
    <source>
        <dbReference type="ARBA" id="ARBA00007806"/>
    </source>
</evidence>
<dbReference type="Gene3D" id="3.20.20.80">
    <property type="entry name" value="Glycosidases"/>
    <property type="match status" value="1"/>
</dbReference>
<dbReference type="Pfam" id="PF01055">
    <property type="entry name" value="Glyco_hydro_31_2nd"/>
    <property type="match status" value="1"/>
</dbReference>
<feature type="domain" description="Glycosyl hydrolase family 31 C-terminal" evidence="5">
    <location>
        <begin position="543"/>
        <end position="636"/>
    </location>
</feature>
<dbReference type="InterPro" id="IPR048395">
    <property type="entry name" value="Glyco_hydro_31_C"/>
</dbReference>
<dbReference type="Proteomes" id="UP000030752">
    <property type="component" value="Unassembled WGS sequence"/>
</dbReference>
<evidence type="ECO:0000256" key="3">
    <source>
        <dbReference type="SAM" id="MobiDB-lite"/>
    </source>
</evidence>
<dbReference type="InterPro" id="IPR017853">
    <property type="entry name" value="GH"/>
</dbReference>
<sequence>MAPSSSPIEPNPNAHPSNIITAPGQNYRFTLLTPQLLRFEWSPSGAFEDRASTFALHRGAFAPVAHRIKDNAPGAPGGTGQGGFEILTEFMHVDYDGKEFSPSGLVVDVKGRTTLWGTQWRYGSEEKVGAGRKGNLGGTARTLDEVDGRCDVDVGVCSRLGFAVIDDSGTMLFDPASDWVAGRPGREAGYVDGYLFAYGRDYRAAVRDFYRLSGPQPVVPRWALGNWWSRYYRYSDTEYLALMDAFAARNIPLSVAVIDMDWHYTYDERVPHAGWTGYTWDHSIFPDPAGFGKEIHKRKLKMSLNDHPHSGVHHHEESYEAMAKVLGHDTSEKNPILFDPTSKKFMDAFNGVLHRELERKGCDFWWIDWQQGRFSRVPGIDPLWVLNHFCFEDNRNVASASDSASKEGQQQQPMIFSRYGGPGSHRYPVGFSGDTVTTWASLQFQPEFTATASNIGYGWWSHDIGGHMFGVRDDELVTRWVQLGVLSPIMRLHSTNSRWMGKEPWRYRPESEKAVEAWMRWRHRLLPYLYSLDVRAARPGGEGMPLVQPLYWHFAELDEAYAVPNEYFFGSELLVAPIVTPRDGRTGLASVKAWLPPRMGRFVDIFTGVIYDGDRELTLYRGLGEVPVLAHEGSVVPLDGERVPGNGAENPQRFEVLVVVGRDGEFELVEDQGDDGEGLKKEAEEKRGEEGAVERKSFVSWKQQDGKLTANVAGRTWSFRFLGVTEVPSGLKILVDGKDVTSDANVAVQAYPEAPGLLIECSPGLGFAKYDIAVEFGVADPQLSVRDHRQKVEEMLLSYQVEFALKDKIWKIVEGKTPGNVKVGQVLALGLDEVLAGPVVELLVSDIRGWGA</sequence>
<gene>
    <name evidence="6" type="ORF">HMPREF1541_05338</name>
</gene>
<keyword evidence="7" id="KW-1185">Reference proteome</keyword>
<dbReference type="InterPro" id="IPR013780">
    <property type="entry name" value="Glyco_hydro_b"/>
</dbReference>
<dbReference type="SUPFAM" id="SSF51445">
    <property type="entry name" value="(Trans)glycosidases"/>
    <property type="match status" value="1"/>
</dbReference>
<feature type="region of interest" description="Disordered" evidence="3">
    <location>
        <begin position="1"/>
        <end position="20"/>
    </location>
</feature>
<dbReference type="eggNOG" id="KOG1066">
    <property type="taxonomic scope" value="Eukaryota"/>
</dbReference>
<evidence type="ECO:0008006" key="8">
    <source>
        <dbReference type="Google" id="ProtNLM"/>
    </source>
</evidence>
<reference evidence="6 7" key="1">
    <citation type="submission" date="2013-03" db="EMBL/GenBank/DDBJ databases">
        <title>The Genome Sequence of Phialophora europaea CBS 101466.</title>
        <authorList>
            <consortium name="The Broad Institute Genomics Platform"/>
            <person name="Cuomo C."/>
            <person name="de Hoog S."/>
            <person name="Gorbushina A."/>
            <person name="Walker B."/>
            <person name="Young S.K."/>
            <person name="Zeng Q."/>
            <person name="Gargeya S."/>
            <person name="Fitzgerald M."/>
            <person name="Haas B."/>
            <person name="Abouelleil A."/>
            <person name="Allen A.W."/>
            <person name="Alvarado L."/>
            <person name="Arachchi H.M."/>
            <person name="Berlin A.M."/>
            <person name="Chapman S.B."/>
            <person name="Gainer-Dewar J."/>
            <person name="Goldberg J."/>
            <person name="Griggs A."/>
            <person name="Gujja S."/>
            <person name="Hansen M."/>
            <person name="Howarth C."/>
            <person name="Imamovic A."/>
            <person name="Ireland A."/>
            <person name="Larimer J."/>
            <person name="McCowan C."/>
            <person name="Murphy C."/>
            <person name="Pearson M."/>
            <person name="Poon T.W."/>
            <person name="Priest M."/>
            <person name="Roberts A."/>
            <person name="Saif S."/>
            <person name="Shea T."/>
            <person name="Sisk P."/>
            <person name="Sykes S."/>
            <person name="Wortman J."/>
            <person name="Nusbaum C."/>
            <person name="Birren B."/>
        </authorList>
    </citation>
    <scope>NUCLEOTIDE SEQUENCE [LARGE SCALE GENOMIC DNA]</scope>
    <source>
        <strain evidence="6 7">CBS 101466</strain>
    </source>
</reference>
<organism evidence="6 7">
    <name type="scientific">Cyphellophora europaea (strain CBS 101466)</name>
    <name type="common">Phialophora europaea</name>
    <dbReference type="NCBI Taxonomy" id="1220924"/>
    <lineage>
        <taxon>Eukaryota</taxon>
        <taxon>Fungi</taxon>
        <taxon>Dikarya</taxon>
        <taxon>Ascomycota</taxon>
        <taxon>Pezizomycotina</taxon>
        <taxon>Eurotiomycetes</taxon>
        <taxon>Chaetothyriomycetidae</taxon>
        <taxon>Chaetothyriales</taxon>
        <taxon>Cyphellophoraceae</taxon>
        <taxon>Cyphellophora</taxon>
    </lineage>
</organism>
<evidence type="ECO:0000259" key="5">
    <source>
        <dbReference type="Pfam" id="PF21365"/>
    </source>
</evidence>
<dbReference type="GO" id="GO:0005975">
    <property type="term" value="P:carbohydrate metabolic process"/>
    <property type="evidence" value="ECO:0007669"/>
    <property type="project" value="InterPro"/>
</dbReference>
<dbReference type="STRING" id="1220924.W2RRG6"/>
<dbReference type="VEuPathDB" id="FungiDB:HMPREF1541_05338"/>
<dbReference type="AlphaFoldDB" id="W2RRG6"/>
<evidence type="ECO:0000256" key="2">
    <source>
        <dbReference type="RuleBase" id="RU361185"/>
    </source>
</evidence>
<evidence type="ECO:0000259" key="4">
    <source>
        <dbReference type="Pfam" id="PF01055"/>
    </source>
</evidence>
<evidence type="ECO:0000313" key="6">
    <source>
        <dbReference type="EMBL" id="ETN39116.1"/>
    </source>
</evidence>
<feature type="domain" description="Glycoside hydrolase family 31 TIM barrel" evidence="4">
    <location>
        <begin position="217"/>
        <end position="532"/>
    </location>
</feature>
<proteinExistence type="inferred from homology"/>
<dbReference type="CDD" id="cd06595">
    <property type="entry name" value="GH31_u1"/>
    <property type="match status" value="1"/>
</dbReference>
<dbReference type="PANTHER" id="PTHR43863:SF2">
    <property type="entry name" value="MALTASE-GLUCOAMYLASE"/>
    <property type="match status" value="1"/>
</dbReference>
<dbReference type="PANTHER" id="PTHR43863">
    <property type="entry name" value="HYDROLASE, PUTATIVE (AFU_ORTHOLOGUE AFUA_1G03140)-RELATED"/>
    <property type="match status" value="1"/>
</dbReference>
<dbReference type="Gene3D" id="2.60.40.1180">
    <property type="entry name" value="Golgi alpha-mannosidase II"/>
    <property type="match status" value="2"/>
</dbReference>
<name>W2RRG6_CYPE1</name>
<dbReference type="OrthoDB" id="1334205at2759"/>
<keyword evidence="2" id="KW-0378">Hydrolase</keyword>
<dbReference type="InterPro" id="IPR051816">
    <property type="entry name" value="Glycosyl_Hydrolase_31"/>
</dbReference>
<comment type="similarity">
    <text evidence="1 2">Belongs to the glycosyl hydrolase 31 family.</text>
</comment>
<protein>
    <recommendedName>
        <fullName evidence="8">Alpha-glucosidase N-terminal domain-containing protein</fullName>
    </recommendedName>
</protein>
<dbReference type="Pfam" id="PF21365">
    <property type="entry name" value="Glyco_hydro_31_3rd"/>
    <property type="match status" value="1"/>
</dbReference>
<keyword evidence="2" id="KW-0326">Glycosidase</keyword>